<evidence type="ECO:0000259" key="3">
    <source>
        <dbReference type="Pfam" id="PF12528"/>
    </source>
</evidence>
<dbReference type="Pfam" id="PF12528">
    <property type="entry name" value="T2SSppdC"/>
    <property type="match status" value="1"/>
</dbReference>
<dbReference type="Pfam" id="PF07963">
    <property type="entry name" value="N_methyl"/>
    <property type="match status" value="1"/>
</dbReference>
<dbReference type="RefSeq" id="WP_111739292.1">
    <property type="nucleotide sequence ID" value="NZ_LR698987.1"/>
</dbReference>
<feature type="domain" description="Prepilin peptidase dependent protein C-like C-terminal" evidence="3">
    <location>
        <begin position="33"/>
        <end position="111"/>
    </location>
</feature>
<dbReference type="EMBL" id="LS483470">
    <property type="protein sequence ID" value="SQI36268.1"/>
    <property type="molecule type" value="Genomic_DNA"/>
</dbReference>
<organism evidence="4 5">
    <name type="scientific">Leminorella richardii</name>
    <dbReference type="NCBI Taxonomy" id="158841"/>
    <lineage>
        <taxon>Bacteria</taxon>
        <taxon>Pseudomonadati</taxon>
        <taxon>Pseudomonadota</taxon>
        <taxon>Gammaproteobacteria</taxon>
        <taxon>Enterobacterales</taxon>
        <taxon>Budviciaceae</taxon>
        <taxon>Leminorella</taxon>
    </lineage>
</organism>
<sequence>MTALAYRQQGFSLLETLIAMLLFAITVMGLMRYQQVLTAQFYHYADEQRAWGLAAQALEVYPTTIDSEEVFPSGTWRINLIARQRDAYCQEIAAEVKGPHRVNVRLERLFCLPYSQPP</sequence>
<dbReference type="InterPro" id="IPR012902">
    <property type="entry name" value="N_methyl_site"/>
</dbReference>
<keyword evidence="2" id="KW-1133">Transmembrane helix</keyword>
<dbReference type="Proteomes" id="UP000249005">
    <property type="component" value="Chromosome 1"/>
</dbReference>
<feature type="transmembrane region" description="Helical" evidence="2">
    <location>
        <begin position="12"/>
        <end position="31"/>
    </location>
</feature>
<comment type="subcellular location">
    <subcellularLocation>
        <location evidence="1">Membrane</location>
        <topology evidence="1">Single-pass membrane protein</topology>
    </subcellularLocation>
</comment>
<evidence type="ECO:0000256" key="1">
    <source>
        <dbReference type="ARBA" id="ARBA00004167"/>
    </source>
</evidence>
<dbReference type="KEGG" id="lri:NCTC12151_00673"/>
<keyword evidence="5" id="KW-1185">Reference proteome</keyword>
<reference evidence="4 5" key="1">
    <citation type="submission" date="2018-06" db="EMBL/GenBank/DDBJ databases">
        <authorList>
            <consortium name="Pathogen Informatics"/>
            <person name="Doyle S."/>
        </authorList>
    </citation>
    <scope>NUCLEOTIDE SEQUENCE [LARGE SCALE GENOMIC DNA]</scope>
    <source>
        <strain evidence="4 5">NCTC12151</strain>
    </source>
</reference>
<evidence type="ECO:0000313" key="4">
    <source>
        <dbReference type="EMBL" id="SQI36268.1"/>
    </source>
</evidence>
<evidence type="ECO:0000256" key="2">
    <source>
        <dbReference type="SAM" id="Phobius"/>
    </source>
</evidence>
<keyword evidence="2" id="KW-0812">Transmembrane</keyword>
<proteinExistence type="predicted"/>
<dbReference type="PROSITE" id="PS00409">
    <property type="entry name" value="PROKAR_NTER_METHYL"/>
    <property type="match status" value="1"/>
</dbReference>
<keyword evidence="2" id="KW-0472">Membrane</keyword>
<accession>A0A2X4UKX4</accession>
<protein>
    <submittedName>
        <fullName evidence="4">Tfp pilus assembly protein PilV</fullName>
    </submittedName>
</protein>
<dbReference type="InterPro" id="IPR022204">
    <property type="entry name" value="PpdC-like_C"/>
</dbReference>
<dbReference type="GO" id="GO:0016020">
    <property type="term" value="C:membrane"/>
    <property type="evidence" value="ECO:0007669"/>
    <property type="project" value="UniProtKB-SubCell"/>
</dbReference>
<name>A0A2X4UKX4_9GAMM</name>
<dbReference type="OrthoDB" id="6561530at2"/>
<dbReference type="AlphaFoldDB" id="A0A2X4UKX4"/>
<gene>
    <name evidence="4" type="ORF">NCTC12151_00673</name>
</gene>
<dbReference type="NCBIfam" id="TIGR02532">
    <property type="entry name" value="IV_pilin_GFxxxE"/>
    <property type="match status" value="1"/>
</dbReference>
<evidence type="ECO:0000313" key="5">
    <source>
        <dbReference type="Proteomes" id="UP000249005"/>
    </source>
</evidence>